<evidence type="ECO:0000259" key="7">
    <source>
        <dbReference type="Pfam" id="PF09759"/>
    </source>
</evidence>
<dbReference type="PANTHER" id="PTHR13255:SF0">
    <property type="entry name" value="ATAXIN-10"/>
    <property type="match status" value="1"/>
</dbReference>
<proteinExistence type="inferred from homology"/>
<feature type="region of interest" description="Disordered" evidence="6">
    <location>
        <begin position="820"/>
        <end position="880"/>
    </location>
</feature>
<name>A0AAE8N1Z1_9PEZI</name>
<keyword evidence="9" id="KW-1185">Reference proteome</keyword>
<dbReference type="Proteomes" id="UP001187682">
    <property type="component" value="Unassembled WGS sequence"/>
</dbReference>
<keyword evidence="2" id="KW-0132">Cell division</keyword>
<dbReference type="InterPro" id="IPR051374">
    <property type="entry name" value="Ataxin-10/CTR86_families"/>
</dbReference>
<evidence type="ECO:0000256" key="5">
    <source>
        <dbReference type="ARBA" id="ARBA00044801"/>
    </source>
</evidence>
<comment type="similarity">
    <text evidence="1">Belongs to the ataxin-10 family.</text>
</comment>
<organism evidence="8 9">
    <name type="scientific">Cephalotrichum gorgonifer</name>
    <dbReference type="NCBI Taxonomy" id="2041049"/>
    <lineage>
        <taxon>Eukaryota</taxon>
        <taxon>Fungi</taxon>
        <taxon>Dikarya</taxon>
        <taxon>Ascomycota</taxon>
        <taxon>Pezizomycotina</taxon>
        <taxon>Sordariomycetes</taxon>
        <taxon>Hypocreomycetidae</taxon>
        <taxon>Microascales</taxon>
        <taxon>Microascaceae</taxon>
        <taxon>Cephalotrichum</taxon>
    </lineage>
</organism>
<gene>
    <name evidence="8" type="ORF">DNG_07535</name>
</gene>
<feature type="compositionally biased region" description="Pro residues" evidence="6">
    <location>
        <begin position="10"/>
        <end position="24"/>
    </location>
</feature>
<feature type="region of interest" description="Disordered" evidence="6">
    <location>
        <begin position="1"/>
        <end position="30"/>
    </location>
</feature>
<protein>
    <recommendedName>
        <fullName evidence="5">Ataxin-10 homolog</fullName>
    </recommendedName>
</protein>
<dbReference type="GO" id="GO:0051301">
    <property type="term" value="P:cell division"/>
    <property type="evidence" value="ECO:0007669"/>
    <property type="project" value="UniProtKB-KW"/>
</dbReference>
<evidence type="ECO:0000313" key="9">
    <source>
        <dbReference type="Proteomes" id="UP001187682"/>
    </source>
</evidence>
<sequence>MSAESSGSPASPPPPPPPAQPGPSPARAESIEERGLLASLITLESHFTRRPVLGPKSTCQAITMLSKSLGRTQDEDIRTRKFGPNVEIWVYLRRIFATAIPSLANRALGPLEGPDVAASYPQSTALIVKNYATIKEDVQLLEIMMQIARNVLVSDSRPVPQDLCAAARFDKMAYKTILLCAYVTNNSKGPADGEVSADNLEKAFEIHDLFKRLLVTTLQQAHNWVVGHHWNKMQLFLDVLFDEGEVDTAPVGEGQQRQLPELDTEVVRVEIQNWLARNSKLDPAAAALLRDYTEHHSKKASGPLEAMSPLAWNWLPEGSVDVPAQDDGSAPFWNVDAPTKWDQDLQYRRTSHEIDTWWTQAMDPGSEGSTKPMHTVAFAKGQLDASRQSLLARCAAASSAAKEAQTAGGAHPASAAAYNYNLRLDEGDDGMTSGILTEIPNILDPRQIEALYMIIKTCVLDSHGDGLSPSGENLQKTRCKMFLALNSGRSLFREMLVYVGIWVLDDTSLVYNVMRDIVLALHQNLLIPYAWNRLRAHKHFISPAQSMLLRLVGDLFCTSRSNPETLTAPEKARLVKLVHFLFGFFRSRVVPEYAAVMYLQTRVREGAIPGAEFPMHYWEMQRAKAALVQYLEFLLLVAEVKETRELLIEWEAVYDLITLLVALEGAVPKLPLVDVTTGQPRAVPQPGAAGADHARAGGYPRSEYEDSESESLDSTQPLESPHAASASRDQASRYAWSGTKAPIFTILATLLQPPSGRSTPGNPTVQRQILRNNGLAALLNCVTYDGHQPLSRERVTLCLKWLVEGNKDATEWFKELFRHSEGGGSRRGSSSKAARLAPARARVSYRGWRRGPRPRRRGGERTTTTRSPPTWRSGASGWTA</sequence>
<comment type="function">
    <text evidence="4">May play a role in the regulation of cytokinesis.</text>
</comment>
<feature type="compositionally biased region" description="Low complexity" evidence="6">
    <location>
        <begin position="861"/>
        <end position="874"/>
    </location>
</feature>
<evidence type="ECO:0000256" key="2">
    <source>
        <dbReference type="ARBA" id="ARBA00022618"/>
    </source>
</evidence>
<evidence type="ECO:0000256" key="1">
    <source>
        <dbReference type="ARBA" id="ARBA00008384"/>
    </source>
</evidence>
<feature type="compositionally biased region" description="Basic residues" evidence="6">
    <location>
        <begin position="847"/>
        <end position="858"/>
    </location>
</feature>
<evidence type="ECO:0000256" key="6">
    <source>
        <dbReference type="SAM" id="MobiDB-lite"/>
    </source>
</evidence>
<dbReference type="EMBL" id="ONZQ02000011">
    <property type="protein sequence ID" value="SPO04850.1"/>
    <property type="molecule type" value="Genomic_DNA"/>
</dbReference>
<accession>A0AAE8N1Z1</accession>
<evidence type="ECO:0000313" key="8">
    <source>
        <dbReference type="EMBL" id="SPO04850.1"/>
    </source>
</evidence>
<evidence type="ECO:0000256" key="3">
    <source>
        <dbReference type="ARBA" id="ARBA00023306"/>
    </source>
</evidence>
<comment type="caution">
    <text evidence="8">The sequence shown here is derived from an EMBL/GenBank/DDBJ whole genome shotgun (WGS) entry which is preliminary data.</text>
</comment>
<dbReference type="InterPro" id="IPR019156">
    <property type="entry name" value="Ataxin-10_domain"/>
</dbReference>
<dbReference type="PANTHER" id="PTHR13255">
    <property type="entry name" value="ATAXIN-10"/>
    <property type="match status" value="1"/>
</dbReference>
<evidence type="ECO:0000256" key="4">
    <source>
        <dbReference type="ARBA" id="ARBA00044746"/>
    </source>
</evidence>
<reference evidence="8" key="1">
    <citation type="submission" date="2018-03" db="EMBL/GenBank/DDBJ databases">
        <authorList>
            <person name="Guldener U."/>
        </authorList>
    </citation>
    <scope>NUCLEOTIDE SEQUENCE</scope>
</reference>
<feature type="domain" description="Ataxin-10" evidence="7">
    <location>
        <begin position="762"/>
        <end position="816"/>
    </location>
</feature>
<keyword evidence="3" id="KW-0131">Cell cycle</keyword>
<dbReference type="Pfam" id="PF09759">
    <property type="entry name" value="Atx10homo_assoc"/>
    <property type="match status" value="1"/>
</dbReference>
<dbReference type="AlphaFoldDB" id="A0AAE8N1Z1"/>
<dbReference type="GO" id="GO:0005829">
    <property type="term" value="C:cytosol"/>
    <property type="evidence" value="ECO:0007669"/>
    <property type="project" value="TreeGrafter"/>
</dbReference>
<feature type="region of interest" description="Disordered" evidence="6">
    <location>
        <begin position="681"/>
        <end position="731"/>
    </location>
</feature>